<dbReference type="AlphaFoldDB" id="A0A0A8J4Y2"/>
<name>A0A0A8J4Y2_ECOLX</name>
<dbReference type="InterPro" id="IPR023882">
    <property type="entry name" value="Colanic_acid_synth_WcaM"/>
</dbReference>
<proteinExistence type="predicted"/>
<dbReference type="SUPFAM" id="SSF51126">
    <property type="entry name" value="Pectin lyase-like"/>
    <property type="match status" value="1"/>
</dbReference>
<evidence type="ECO:0000256" key="1">
    <source>
        <dbReference type="NCBIfam" id="TIGR04004"/>
    </source>
</evidence>
<evidence type="ECO:0000256" key="2">
    <source>
        <dbReference type="SAM" id="SignalP"/>
    </source>
</evidence>
<keyword evidence="2" id="KW-0732">Signal</keyword>
<accession>A0A0A8J4Y2</accession>
<sequence>MSENKLSRRTFLTAVSALAVLHFPVVRALESTVSVNIQDYNPNDWVASFRQAFKEGQTVVVPKGLECKDINTAIVIPPGKTLSVQGRISGNGRGRFVLQDGCKVLGEQGGNLRNVTLDVRGSDCVIKGIAMSGFDPVTQIYIGGKTSRLMRNLTIDDITVTRANYGILRQGFHNRMDGVKITHCRFSDLQGDAIEWNVAINDSNILISDHVIERINCTNGNVNWGIGIGLAGSTYDNTYPDDLAIKNFVVANITGTDCRQLVHVENGKHFIIRNITTRNITPDFSKKAGIDNATVAIYGCDNFVIDNIDMENSAGMLIGYGVIKGRYLSIPQNFKLNNIHLDNTKLEYKLRGIQISSGNATSFVAITNVEMKRATLELHNQPQHLFLRNIRVMQQSVTGPALKMHFDLRKDVRGKFMAKQDTLLSLANVHAVNETGQSSVDIDRINHQVVNVEAVNFRLPGKGG</sequence>
<evidence type="ECO:0000313" key="3">
    <source>
        <dbReference type="EMBL" id="BAQ01326.1"/>
    </source>
</evidence>
<organism evidence="3">
    <name type="scientific">Escherichia coli</name>
    <dbReference type="NCBI Taxonomy" id="562"/>
    <lineage>
        <taxon>Bacteria</taxon>
        <taxon>Pseudomonadati</taxon>
        <taxon>Pseudomonadota</taxon>
        <taxon>Gammaproteobacteria</taxon>
        <taxon>Enterobacterales</taxon>
        <taxon>Enterobacteriaceae</taxon>
        <taxon>Escherichia</taxon>
    </lineage>
</organism>
<feature type="signal peptide" evidence="2">
    <location>
        <begin position="1"/>
        <end position="28"/>
    </location>
</feature>
<dbReference type="InterPro" id="IPR011050">
    <property type="entry name" value="Pectin_lyase_fold/virulence"/>
</dbReference>
<gene>
    <name evidence="3" type="primary">wcaM</name>
</gene>
<protein>
    <recommendedName>
        <fullName evidence="1">Colanic acid biosynthesis protein WcaM</fullName>
    </recommendedName>
</protein>
<dbReference type="EMBL" id="AB812038">
    <property type="protein sequence ID" value="BAQ01326.1"/>
    <property type="molecule type" value="Genomic_DNA"/>
</dbReference>
<dbReference type="NCBIfam" id="TIGR04004">
    <property type="entry name" value="WcaM"/>
    <property type="match status" value="1"/>
</dbReference>
<dbReference type="NCBIfam" id="NF007517">
    <property type="entry name" value="PRK10123.1"/>
    <property type="match status" value="1"/>
</dbReference>
<reference evidence="3" key="1">
    <citation type="journal article" date="2014" name="DNA Res.">
        <title>A complete view of the genetic diversity of the Escherichia coli O-antigen biosynthesis gene cluster.</title>
        <authorList>
            <person name="Iguchi A."/>
            <person name="Iyoda S."/>
            <person name="Kikuchi T."/>
            <person name="Ogura Y."/>
            <person name="Katsura K."/>
            <person name="Ohnishi M."/>
            <person name="Hayashi T."/>
            <person name="Thomson N.R."/>
        </authorList>
    </citation>
    <scope>NUCLEOTIDE SEQUENCE</scope>
    <source>
        <strain evidence="3">H68</strain>
    </source>
</reference>
<dbReference type="RefSeq" id="WP_087514680.1">
    <property type="nucleotide sequence ID" value="NZ_AP027709.1"/>
</dbReference>
<feature type="chain" id="PRO_5030004119" description="Colanic acid biosynthesis protein WcaM" evidence="2">
    <location>
        <begin position="29"/>
        <end position="464"/>
    </location>
</feature>